<accession>M6RA65</accession>
<proteinExistence type="inferred from homology"/>
<feature type="domain" description="Amidase" evidence="2">
    <location>
        <begin position="29"/>
        <end position="266"/>
    </location>
</feature>
<dbReference type="InterPro" id="IPR020556">
    <property type="entry name" value="Amidase_CS"/>
</dbReference>
<dbReference type="PANTHER" id="PTHR11895:SF7">
    <property type="entry name" value="GLUTAMYL-TRNA(GLN) AMIDOTRANSFERASE SUBUNIT A, MITOCHONDRIAL"/>
    <property type="match status" value="1"/>
</dbReference>
<dbReference type="PROSITE" id="PS00571">
    <property type="entry name" value="AMIDASES"/>
    <property type="match status" value="1"/>
</dbReference>
<comment type="caution">
    <text evidence="3">The sequence shown here is derived from an EMBL/GenBank/DDBJ whole genome shotgun (WGS) entry which is preliminary data.</text>
</comment>
<gene>
    <name evidence="3" type="ORF">LEP1GSC116_3927</name>
</gene>
<dbReference type="Pfam" id="PF01425">
    <property type="entry name" value="Amidase"/>
    <property type="match status" value="1"/>
</dbReference>
<dbReference type="AlphaFoldDB" id="M6RA65"/>
<sequence>MPQPIPEYTYYDAIGLATLVRKKLIHPIELVESAIQRIETINPGLNAVITRFYEEARKTSKSKLPNGPFRGVPILVKDMVHSIGGAPLTCGSKAFRNYISPQDSEFIKRLRKTGTIFLGQTNVPEFALMGITEPKLYGPTRNPWNLERTPGGSSGGSAAAVASGMVPVATASDGGGSIRIPAGYCGLFGLKPTRGRTPVGPNFGRFWQGASVDHILSRSVRDSAAFLDALCGIEKSGAFSFEEPKTNYLSEIKKSTGKLKIAFFHPISDWD</sequence>
<dbReference type="PANTHER" id="PTHR11895">
    <property type="entry name" value="TRANSAMIDASE"/>
    <property type="match status" value="1"/>
</dbReference>
<comment type="similarity">
    <text evidence="1">Belongs to the amidase family.</text>
</comment>
<protein>
    <submittedName>
        <fullName evidence="3">Amidase domain protein</fullName>
    </submittedName>
</protein>
<reference evidence="3 4" key="1">
    <citation type="submission" date="2013-01" db="EMBL/GenBank/DDBJ databases">
        <authorList>
            <person name="Harkins D.M."/>
            <person name="Durkin A.S."/>
            <person name="Brinkac L.M."/>
            <person name="Haft D.H."/>
            <person name="Selengut J.D."/>
            <person name="Sanka R."/>
            <person name="DePew J."/>
            <person name="Purushe J."/>
            <person name="Picardeau M."/>
            <person name="Werts C."/>
            <person name="Goarant C."/>
            <person name="Vinetz J.M."/>
            <person name="Sutton G.G."/>
            <person name="Nierman W.C."/>
            <person name="Fouts D.E."/>
        </authorList>
    </citation>
    <scope>NUCLEOTIDE SEQUENCE [LARGE SCALE GENOMIC DNA]</scope>
    <source>
        <strain evidence="3 4">Verdun HP</strain>
    </source>
</reference>
<organism evidence="3 4">
    <name type="scientific">Leptospira interrogans serovar Icterohaemorrhagiae str. Verdun HP</name>
    <dbReference type="NCBI Taxonomy" id="1049910"/>
    <lineage>
        <taxon>Bacteria</taxon>
        <taxon>Pseudomonadati</taxon>
        <taxon>Spirochaetota</taxon>
        <taxon>Spirochaetia</taxon>
        <taxon>Leptospirales</taxon>
        <taxon>Leptospiraceae</taxon>
        <taxon>Leptospira</taxon>
    </lineage>
</organism>
<evidence type="ECO:0000313" key="3">
    <source>
        <dbReference type="EMBL" id="EMO02621.1"/>
    </source>
</evidence>
<dbReference type="SUPFAM" id="SSF75304">
    <property type="entry name" value="Amidase signature (AS) enzymes"/>
    <property type="match status" value="1"/>
</dbReference>
<dbReference type="GO" id="GO:0003824">
    <property type="term" value="F:catalytic activity"/>
    <property type="evidence" value="ECO:0007669"/>
    <property type="project" value="InterPro"/>
</dbReference>
<dbReference type="EMBL" id="AHNZ02001017">
    <property type="protein sequence ID" value="EMO02621.1"/>
    <property type="molecule type" value="Genomic_DNA"/>
</dbReference>
<name>M6RA65_LEPIR</name>
<dbReference type="InterPro" id="IPR000120">
    <property type="entry name" value="Amidase"/>
</dbReference>
<evidence type="ECO:0000259" key="2">
    <source>
        <dbReference type="Pfam" id="PF01425"/>
    </source>
</evidence>
<dbReference type="InterPro" id="IPR036928">
    <property type="entry name" value="AS_sf"/>
</dbReference>
<evidence type="ECO:0000313" key="4">
    <source>
        <dbReference type="Proteomes" id="UP000012092"/>
    </source>
</evidence>
<dbReference type="Proteomes" id="UP000012092">
    <property type="component" value="Unassembled WGS sequence"/>
</dbReference>
<evidence type="ECO:0000256" key="1">
    <source>
        <dbReference type="ARBA" id="ARBA00009199"/>
    </source>
</evidence>
<dbReference type="InterPro" id="IPR023631">
    <property type="entry name" value="Amidase_dom"/>
</dbReference>
<dbReference type="Gene3D" id="3.90.1300.10">
    <property type="entry name" value="Amidase signature (AS) domain"/>
    <property type="match status" value="1"/>
</dbReference>